<keyword evidence="2" id="KW-1185">Reference proteome</keyword>
<name>A0ABD1ILS4_SALDI</name>
<evidence type="ECO:0000313" key="2">
    <source>
        <dbReference type="Proteomes" id="UP001567538"/>
    </source>
</evidence>
<sequence>MERENEGKERLPGLLRSYRDHKQIGYKHEVVFVVGGAVRKAGAEDGAGVLRLRVEREEHVPDRDHHFPREDTVVDHRGLNTESSRSDLIYETRI</sequence>
<accession>A0ABD1ILS4</accession>
<dbReference type="AlphaFoldDB" id="A0ABD1ILS4"/>
<gene>
    <name evidence="1" type="ORF">AAHA92_01085</name>
</gene>
<organism evidence="1 2">
    <name type="scientific">Salvia divinorum</name>
    <name type="common">Maria pastora</name>
    <name type="synonym">Diviner's sage</name>
    <dbReference type="NCBI Taxonomy" id="28513"/>
    <lineage>
        <taxon>Eukaryota</taxon>
        <taxon>Viridiplantae</taxon>
        <taxon>Streptophyta</taxon>
        <taxon>Embryophyta</taxon>
        <taxon>Tracheophyta</taxon>
        <taxon>Spermatophyta</taxon>
        <taxon>Magnoliopsida</taxon>
        <taxon>eudicotyledons</taxon>
        <taxon>Gunneridae</taxon>
        <taxon>Pentapetalae</taxon>
        <taxon>asterids</taxon>
        <taxon>lamiids</taxon>
        <taxon>Lamiales</taxon>
        <taxon>Lamiaceae</taxon>
        <taxon>Nepetoideae</taxon>
        <taxon>Mentheae</taxon>
        <taxon>Salviinae</taxon>
        <taxon>Salvia</taxon>
        <taxon>Salvia subgen. Calosphace</taxon>
    </lineage>
</organism>
<evidence type="ECO:0000313" key="1">
    <source>
        <dbReference type="EMBL" id="KAL1569626.1"/>
    </source>
</evidence>
<reference evidence="1 2" key="1">
    <citation type="submission" date="2024-06" db="EMBL/GenBank/DDBJ databases">
        <title>A chromosome level genome sequence of Diviner's sage (Salvia divinorum).</title>
        <authorList>
            <person name="Ford S.A."/>
            <person name="Ro D.-K."/>
            <person name="Ness R.W."/>
            <person name="Phillips M.A."/>
        </authorList>
    </citation>
    <scope>NUCLEOTIDE SEQUENCE [LARGE SCALE GENOMIC DNA]</scope>
    <source>
        <strain evidence="1">SAF-2024a</strain>
        <tissue evidence="1">Leaf</tissue>
    </source>
</reference>
<proteinExistence type="predicted"/>
<dbReference type="Proteomes" id="UP001567538">
    <property type="component" value="Unassembled WGS sequence"/>
</dbReference>
<dbReference type="EMBL" id="JBEAFC010000001">
    <property type="protein sequence ID" value="KAL1569626.1"/>
    <property type="molecule type" value="Genomic_DNA"/>
</dbReference>
<protein>
    <submittedName>
        <fullName evidence="1">Uncharacterized protein</fullName>
    </submittedName>
</protein>
<comment type="caution">
    <text evidence="1">The sequence shown here is derived from an EMBL/GenBank/DDBJ whole genome shotgun (WGS) entry which is preliminary data.</text>
</comment>